<gene>
    <name evidence="8" type="ORF">G9U51_12660</name>
</gene>
<evidence type="ECO:0000256" key="2">
    <source>
        <dbReference type="ARBA" id="ARBA00022475"/>
    </source>
</evidence>
<dbReference type="PANTHER" id="PTHR40077">
    <property type="entry name" value="MEMBRANE PROTEIN-RELATED"/>
    <property type="match status" value="1"/>
</dbReference>
<feature type="domain" description="DUF3817" evidence="7">
    <location>
        <begin position="16"/>
        <end position="100"/>
    </location>
</feature>
<dbReference type="Proteomes" id="UP000744769">
    <property type="component" value="Unassembled WGS sequence"/>
</dbReference>
<feature type="transmembrane region" description="Helical" evidence="6">
    <location>
        <begin position="77"/>
        <end position="96"/>
    </location>
</feature>
<organism evidence="8 9">
    <name type="scientific">Metallococcus carri</name>
    <dbReference type="NCBI Taxonomy" id="1656884"/>
    <lineage>
        <taxon>Bacteria</taxon>
        <taxon>Bacillati</taxon>
        <taxon>Actinomycetota</taxon>
        <taxon>Actinomycetes</taxon>
        <taxon>Micrococcales</taxon>
        <taxon>Dermacoccaceae</taxon>
        <taxon>Metallococcus</taxon>
    </lineage>
</organism>
<sequence length="123" mass="13599">MTQTDLIEPDSVRRALTLFKVTAILVGIGLLLMVAEVILNYGFDNKALAWWPQPHGLLFLAYVAAVANLAFKVRWPLGKMVLVMLAGCVPFLSFWVERKMAADVERTLAGVEGERRQPTTLGA</sequence>
<feature type="transmembrane region" description="Helical" evidence="6">
    <location>
        <begin position="55"/>
        <end position="71"/>
    </location>
</feature>
<evidence type="ECO:0000313" key="8">
    <source>
        <dbReference type="EMBL" id="NHN56632.1"/>
    </source>
</evidence>
<dbReference type="Pfam" id="PF12823">
    <property type="entry name" value="DUF3817"/>
    <property type="match status" value="1"/>
</dbReference>
<proteinExistence type="predicted"/>
<dbReference type="NCBIfam" id="TIGR03954">
    <property type="entry name" value="integ_memb_HG"/>
    <property type="match status" value="1"/>
</dbReference>
<keyword evidence="9" id="KW-1185">Reference proteome</keyword>
<keyword evidence="5 6" id="KW-0472">Membrane</keyword>
<accession>A0A967B274</accession>
<dbReference type="GO" id="GO:0005886">
    <property type="term" value="C:plasma membrane"/>
    <property type="evidence" value="ECO:0007669"/>
    <property type="project" value="UniProtKB-SubCell"/>
</dbReference>
<evidence type="ECO:0000256" key="6">
    <source>
        <dbReference type="SAM" id="Phobius"/>
    </source>
</evidence>
<evidence type="ECO:0000256" key="4">
    <source>
        <dbReference type="ARBA" id="ARBA00022989"/>
    </source>
</evidence>
<evidence type="ECO:0000313" key="9">
    <source>
        <dbReference type="Proteomes" id="UP000744769"/>
    </source>
</evidence>
<name>A0A967B274_9MICO</name>
<feature type="transmembrane region" description="Helical" evidence="6">
    <location>
        <begin position="21"/>
        <end position="43"/>
    </location>
</feature>
<evidence type="ECO:0000256" key="1">
    <source>
        <dbReference type="ARBA" id="ARBA00004651"/>
    </source>
</evidence>
<comment type="subcellular location">
    <subcellularLocation>
        <location evidence="1">Cell membrane</location>
        <topology evidence="1">Multi-pass membrane protein</topology>
    </subcellularLocation>
</comment>
<reference evidence="8" key="1">
    <citation type="submission" date="2020-03" db="EMBL/GenBank/DDBJ databases">
        <title>Draft sequencing of Calidifontibacter sp. DB0510.</title>
        <authorList>
            <person name="Kim D.-U."/>
        </authorList>
    </citation>
    <scope>NUCLEOTIDE SEQUENCE</scope>
    <source>
        <strain evidence="8">DB0510</strain>
    </source>
</reference>
<evidence type="ECO:0000259" key="7">
    <source>
        <dbReference type="Pfam" id="PF12823"/>
    </source>
</evidence>
<keyword evidence="3 6" id="KW-0812">Transmembrane</keyword>
<dbReference type="InterPro" id="IPR023845">
    <property type="entry name" value="DUF3817_TM"/>
</dbReference>
<dbReference type="AlphaFoldDB" id="A0A967B274"/>
<keyword evidence="2" id="KW-1003">Cell membrane</keyword>
<evidence type="ECO:0000256" key="5">
    <source>
        <dbReference type="ARBA" id="ARBA00023136"/>
    </source>
</evidence>
<keyword evidence="4 6" id="KW-1133">Transmembrane helix</keyword>
<dbReference type="EMBL" id="JAAOIV010000009">
    <property type="protein sequence ID" value="NHN56632.1"/>
    <property type="molecule type" value="Genomic_DNA"/>
</dbReference>
<dbReference type="PANTHER" id="PTHR40077:SF2">
    <property type="entry name" value="MEMBRANE PROTEIN"/>
    <property type="match status" value="1"/>
</dbReference>
<dbReference type="RefSeq" id="WP_166197298.1">
    <property type="nucleotide sequence ID" value="NZ_JAAOIV010000009.1"/>
</dbReference>
<comment type="caution">
    <text evidence="8">The sequence shown here is derived from an EMBL/GenBank/DDBJ whole genome shotgun (WGS) entry which is preliminary data.</text>
</comment>
<evidence type="ECO:0000256" key="3">
    <source>
        <dbReference type="ARBA" id="ARBA00022692"/>
    </source>
</evidence>
<protein>
    <submittedName>
        <fullName evidence="8">DUF3817 domain-containing protein</fullName>
    </submittedName>
</protein>